<dbReference type="SUPFAM" id="SSF49879">
    <property type="entry name" value="SMAD/FHA domain"/>
    <property type="match status" value="1"/>
</dbReference>
<keyword evidence="3" id="KW-1185">Reference proteome</keyword>
<evidence type="ECO:0000313" key="3">
    <source>
        <dbReference type="Proteomes" id="UP001520878"/>
    </source>
</evidence>
<dbReference type="Pfam" id="PF00498">
    <property type="entry name" value="FHA"/>
    <property type="match status" value="1"/>
</dbReference>
<organism evidence="2 3">
    <name type="scientific">Fluctibacter halophilus</name>
    <dbReference type="NCBI Taxonomy" id="226011"/>
    <lineage>
        <taxon>Bacteria</taxon>
        <taxon>Pseudomonadati</taxon>
        <taxon>Pseudomonadota</taxon>
        <taxon>Gammaproteobacteria</taxon>
        <taxon>Alteromonadales</taxon>
        <taxon>Alteromonadaceae</taxon>
        <taxon>Fluctibacter</taxon>
    </lineage>
</organism>
<gene>
    <name evidence="2" type="ORF">LJ739_01850</name>
</gene>
<dbReference type="Gene3D" id="2.60.200.20">
    <property type="match status" value="1"/>
</dbReference>
<dbReference type="EMBL" id="JAJEWP010000001">
    <property type="protein sequence ID" value="MCC2614983.1"/>
    <property type="molecule type" value="Genomic_DNA"/>
</dbReference>
<feature type="domain" description="FHA" evidence="1">
    <location>
        <begin position="18"/>
        <end position="67"/>
    </location>
</feature>
<evidence type="ECO:0000259" key="1">
    <source>
        <dbReference type="PROSITE" id="PS50006"/>
    </source>
</evidence>
<dbReference type="SMART" id="SM00240">
    <property type="entry name" value="FHA"/>
    <property type="match status" value="1"/>
</dbReference>
<dbReference type="PANTHER" id="PTHR23308">
    <property type="entry name" value="NUCLEAR INHIBITOR OF PROTEIN PHOSPHATASE-1"/>
    <property type="match status" value="1"/>
</dbReference>
<proteinExistence type="predicted"/>
<reference evidence="2 3" key="1">
    <citation type="submission" date="2021-10" db="EMBL/GenBank/DDBJ databases">
        <title>Draft genome of Aestuariibacter halophilus JC2043.</title>
        <authorList>
            <person name="Emsley S.A."/>
            <person name="Pfannmuller K.M."/>
            <person name="Ushijima B."/>
            <person name="Saw J.H."/>
            <person name="Videau P."/>
        </authorList>
    </citation>
    <scope>NUCLEOTIDE SEQUENCE [LARGE SCALE GENOMIC DNA]</scope>
    <source>
        <strain evidence="2 3">JC2043</strain>
    </source>
</reference>
<dbReference type="InterPro" id="IPR008984">
    <property type="entry name" value="SMAD_FHA_dom_sf"/>
</dbReference>
<dbReference type="Proteomes" id="UP001520878">
    <property type="component" value="Unassembled WGS sequence"/>
</dbReference>
<dbReference type="PROSITE" id="PS50006">
    <property type="entry name" value="FHA_DOMAIN"/>
    <property type="match status" value="1"/>
</dbReference>
<comment type="caution">
    <text evidence="2">The sequence shown here is derived from an EMBL/GenBank/DDBJ whole genome shotgun (WGS) entry which is preliminary data.</text>
</comment>
<dbReference type="CDD" id="cd00060">
    <property type="entry name" value="FHA"/>
    <property type="match status" value="1"/>
</dbReference>
<sequence>MATFTDQDGYALPIAPHHVFGRLAGVVDSAIDAPEISRIHAVVYWEDNGWWLRDESRNGSWLNGRRVVSSQPVPLQKGDAIQFAGLSTPLLTLSDVSPPATFLCRYVPHRCVCDEVIPLHAHQLLPSEQDAEIAVYIAKQQWCLEPLDSHNPIRLLNDKAWIRFKGQRWQLRMGEVPKETVPLLPALNSWQDVHFVFHVSQDEEEVQLTCTDGQSGQIDLAIRSHHYLCLLLARQRIVDRCSGVSDINQGWLYVDRLARSLGITESHLNIQIYRARSQFSEHYALTPDGPALIERVPGKVRWGCPDNVIIKGGQTEYDGVETSIQHHA</sequence>
<evidence type="ECO:0000313" key="2">
    <source>
        <dbReference type="EMBL" id="MCC2614983.1"/>
    </source>
</evidence>
<dbReference type="InterPro" id="IPR050923">
    <property type="entry name" value="Cell_Proc_Reg/RNA_Proc"/>
</dbReference>
<dbReference type="InterPro" id="IPR000253">
    <property type="entry name" value="FHA_dom"/>
</dbReference>
<protein>
    <submittedName>
        <fullName evidence="2">FHA domain-containing protein</fullName>
    </submittedName>
</protein>
<dbReference type="RefSeq" id="WP_229156896.1">
    <property type="nucleotide sequence ID" value="NZ_JAJEWP010000001.1"/>
</dbReference>
<name>A0ABS8G382_9ALTE</name>
<accession>A0ABS8G382</accession>